<evidence type="ECO:0000313" key="2">
    <source>
        <dbReference type="EMBL" id="KAF2002235.1"/>
    </source>
</evidence>
<organism evidence="2 3">
    <name type="scientific">Amniculicola lignicola CBS 123094</name>
    <dbReference type="NCBI Taxonomy" id="1392246"/>
    <lineage>
        <taxon>Eukaryota</taxon>
        <taxon>Fungi</taxon>
        <taxon>Dikarya</taxon>
        <taxon>Ascomycota</taxon>
        <taxon>Pezizomycotina</taxon>
        <taxon>Dothideomycetes</taxon>
        <taxon>Pleosporomycetidae</taxon>
        <taxon>Pleosporales</taxon>
        <taxon>Amniculicolaceae</taxon>
        <taxon>Amniculicola</taxon>
    </lineage>
</organism>
<evidence type="ECO:0000256" key="1">
    <source>
        <dbReference type="SAM" id="MobiDB-lite"/>
    </source>
</evidence>
<reference evidence="2" key="1">
    <citation type="journal article" date="2020" name="Stud. Mycol.">
        <title>101 Dothideomycetes genomes: a test case for predicting lifestyles and emergence of pathogens.</title>
        <authorList>
            <person name="Haridas S."/>
            <person name="Albert R."/>
            <person name="Binder M."/>
            <person name="Bloem J."/>
            <person name="Labutti K."/>
            <person name="Salamov A."/>
            <person name="Andreopoulos B."/>
            <person name="Baker S."/>
            <person name="Barry K."/>
            <person name="Bills G."/>
            <person name="Bluhm B."/>
            <person name="Cannon C."/>
            <person name="Castanera R."/>
            <person name="Culley D."/>
            <person name="Daum C."/>
            <person name="Ezra D."/>
            <person name="Gonzalez J."/>
            <person name="Henrissat B."/>
            <person name="Kuo A."/>
            <person name="Liang C."/>
            <person name="Lipzen A."/>
            <person name="Lutzoni F."/>
            <person name="Magnuson J."/>
            <person name="Mondo S."/>
            <person name="Nolan M."/>
            <person name="Ohm R."/>
            <person name="Pangilinan J."/>
            <person name="Park H.-J."/>
            <person name="Ramirez L."/>
            <person name="Alfaro M."/>
            <person name="Sun H."/>
            <person name="Tritt A."/>
            <person name="Yoshinaga Y."/>
            <person name="Zwiers L.-H."/>
            <person name="Turgeon B."/>
            <person name="Goodwin S."/>
            <person name="Spatafora J."/>
            <person name="Crous P."/>
            <person name="Grigoriev I."/>
        </authorList>
    </citation>
    <scope>NUCLEOTIDE SEQUENCE</scope>
    <source>
        <strain evidence="2">CBS 123094</strain>
    </source>
</reference>
<accession>A0A6A5WT42</accession>
<protein>
    <submittedName>
        <fullName evidence="2">Uncharacterized protein</fullName>
    </submittedName>
</protein>
<name>A0A6A5WT42_9PLEO</name>
<keyword evidence="3" id="KW-1185">Reference proteome</keyword>
<proteinExistence type="predicted"/>
<evidence type="ECO:0000313" key="3">
    <source>
        <dbReference type="Proteomes" id="UP000799779"/>
    </source>
</evidence>
<feature type="region of interest" description="Disordered" evidence="1">
    <location>
        <begin position="99"/>
        <end position="118"/>
    </location>
</feature>
<dbReference type="EMBL" id="ML977578">
    <property type="protein sequence ID" value="KAF2002235.1"/>
    <property type="molecule type" value="Genomic_DNA"/>
</dbReference>
<sequence length="171" mass="18571">MDRAEQMRLECPSPPATGQRTASLLLYVAHASGLGPVRGAHANSRPAAIRSLPYINASLQRCRRLRAILSKETGCGASSYETRRLPSPIAAVAARQAHRDGQHRGRHSLQRAVDQQPPTSLTCGRNRWLATHRRAAVIFLSPDLASALLHFCPSAPAILSLGRMRAAGIDW</sequence>
<dbReference type="AlphaFoldDB" id="A0A6A5WT42"/>
<gene>
    <name evidence="2" type="ORF">P154DRAFT_574185</name>
</gene>
<dbReference type="Proteomes" id="UP000799779">
    <property type="component" value="Unassembled WGS sequence"/>
</dbReference>